<dbReference type="EMBL" id="LRDB01000050">
    <property type="protein sequence ID" value="KYG72862.1"/>
    <property type="molecule type" value="Genomic_DNA"/>
</dbReference>
<dbReference type="Proteomes" id="UP000075615">
    <property type="component" value="Unassembled WGS sequence"/>
</dbReference>
<keyword evidence="4" id="KW-1185">Reference proteome</keyword>
<feature type="domain" description="DUF6265" evidence="2">
    <location>
        <begin position="39"/>
        <end position="146"/>
    </location>
</feature>
<dbReference type="RefSeq" id="WP_068417515.1">
    <property type="nucleotide sequence ID" value="NZ_LRDB01000050.1"/>
</dbReference>
<evidence type="ECO:0000259" key="2">
    <source>
        <dbReference type="Pfam" id="PF19780"/>
    </source>
</evidence>
<name>A0A150X2N1_9BACT</name>
<sequence length="166" mass="19068">MKKLNLSLLFVLFSFTAFGQNTLKLGTNKSPKATLADVAWISGHWRGEAFGGITEEIWSPPLGDSMMGSFKLVSEGKTTFYEICQIVEEQGSLSFRLKHFNSNLTGWEEKNEREEFPLVKVEKDAAYFDGFTIKRISENEIHMYVVISDEGKPEEVEFKYFRFNNK</sequence>
<reference evidence="3 4" key="1">
    <citation type="submission" date="2016-01" db="EMBL/GenBank/DDBJ databases">
        <title>Genome sequencing of Roseivirga echinicomitans KMM 6058.</title>
        <authorList>
            <person name="Selvaratnam C."/>
            <person name="Thevarajoo S."/>
            <person name="Goh K.M."/>
            <person name="Ee R."/>
            <person name="Chan K.-G."/>
            <person name="Chong C.S."/>
        </authorList>
    </citation>
    <scope>NUCLEOTIDE SEQUENCE [LARGE SCALE GENOMIC DNA]</scope>
    <source>
        <strain evidence="3 4">KMM 6058</strain>
    </source>
</reference>
<dbReference type="Pfam" id="PF19780">
    <property type="entry name" value="DUF6265"/>
    <property type="match status" value="1"/>
</dbReference>
<dbReference type="STRING" id="296218.AWN68_09175"/>
<feature type="signal peptide" evidence="1">
    <location>
        <begin position="1"/>
        <end position="19"/>
    </location>
</feature>
<feature type="chain" id="PRO_5007574094" description="DUF6265 domain-containing protein" evidence="1">
    <location>
        <begin position="20"/>
        <end position="166"/>
    </location>
</feature>
<gene>
    <name evidence="3" type="ORF">AWN68_09175</name>
</gene>
<proteinExistence type="predicted"/>
<dbReference type="AlphaFoldDB" id="A0A150X2N1"/>
<evidence type="ECO:0000313" key="3">
    <source>
        <dbReference type="EMBL" id="KYG72862.1"/>
    </source>
</evidence>
<accession>A0A150X2N1</accession>
<comment type="caution">
    <text evidence="3">The sequence shown here is derived from an EMBL/GenBank/DDBJ whole genome shotgun (WGS) entry which is preliminary data.</text>
</comment>
<dbReference type="InterPro" id="IPR046232">
    <property type="entry name" value="DUF6265"/>
</dbReference>
<protein>
    <recommendedName>
        <fullName evidence="2">DUF6265 domain-containing protein</fullName>
    </recommendedName>
</protein>
<evidence type="ECO:0000256" key="1">
    <source>
        <dbReference type="SAM" id="SignalP"/>
    </source>
</evidence>
<keyword evidence="1" id="KW-0732">Signal</keyword>
<organism evidence="3 4">
    <name type="scientific">Roseivirga echinicomitans</name>
    <dbReference type="NCBI Taxonomy" id="296218"/>
    <lineage>
        <taxon>Bacteria</taxon>
        <taxon>Pseudomonadati</taxon>
        <taxon>Bacteroidota</taxon>
        <taxon>Cytophagia</taxon>
        <taxon>Cytophagales</taxon>
        <taxon>Roseivirgaceae</taxon>
        <taxon>Roseivirga</taxon>
    </lineage>
</organism>
<evidence type="ECO:0000313" key="4">
    <source>
        <dbReference type="Proteomes" id="UP000075615"/>
    </source>
</evidence>
<dbReference type="OrthoDB" id="7567258at2"/>